<feature type="domain" description="Nuclear receptor" evidence="11">
    <location>
        <begin position="585"/>
        <end position="660"/>
    </location>
</feature>
<dbReference type="GO" id="GO:0000122">
    <property type="term" value="P:negative regulation of transcription by RNA polymerase II"/>
    <property type="evidence" value="ECO:0007669"/>
    <property type="project" value="TreeGrafter"/>
</dbReference>
<dbReference type="InterPro" id="IPR001628">
    <property type="entry name" value="Znf_hrmn_rcpt"/>
</dbReference>
<feature type="region of interest" description="Disordered" evidence="10">
    <location>
        <begin position="660"/>
        <end position="693"/>
    </location>
</feature>
<dbReference type="Pfam" id="PF00105">
    <property type="entry name" value="zf-C4"/>
    <property type="match status" value="1"/>
</dbReference>
<keyword evidence="5" id="KW-0805">Transcription regulation</keyword>
<dbReference type="GO" id="GO:0004879">
    <property type="term" value="F:nuclear receptor activity"/>
    <property type="evidence" value="ECO:0007669"/>
    <property type="project" value="TreeGrafter"/>
</dbReference>
<dbReference type="FunFam" id="3.30.50.10:FF:000006">
    <property type="entry name" value="Nuclear receptor subfamily 5 group A member"/>
    <property type="match status" value="1"/>
</dbReference>
<evidence type="ECO:0000259" key="11">
    <source>
        <dbReference type="PROSITE" id="PS51030"/>
    </source>
</evidence>
<dbReference type="Gene3D" id="3.30.50.10">
    <property type="entry name" value="Erythroid Transcription Factor GATA-1, subunit A"/>
    <property type="match status" value="1"/>
</dbReference>
<dbReference type="GO" id="GO:0005634">
    <property type="term" value="C:nucleus"/>
    <property type="evidence" value="ECO:0007669"/>
    <property type="project" value="UniProtKB-SubCell"/>
</dbReference>
<evidence type="ECO:0000256" key="6">
    <source>
        <dbReference type="ARBA" id="ARBA00023125"/>
    </source>
</evidence>
<evidence type="ECO:0000256" key="1">
    <source>
        <dbReference type="ARBA" id="ARBA00004123"/>
    </source>
</evidence>
<comment type="caution">
    <text evidence="13">The sequence shown here is derived from an EMBL/GenBank/DDBJ whole genome shotgun (WGS) entry which is preliminary data.</text>
</comment>
<dbReference type="AlphaFoldDB" id="A0A8E0RKA5"/>
<evidence type="ECO:0000313" key="14">
    <source>
        <dbReference type="Proteomes" id="UP000728185"/>
    </source>
</evidence>
<feature type="domain" description="NR LBD" evidence="12">
    <location>
        <begin position="770"/>
        <end position="1007"/>
    </location>
</feature>
<feature type="region of interest" description="Disordered" evidence="10">
    <location>
        <begin position="509"/>
        <end position="540"/>
    </location>
</feature>
<dbReference type="Proteomes" id="UP000728185">
    <property type="component" value="Unassembled WGS sequence"/>
</dbReference>
<feature type="compositionally biased region" description="Low complexity" evidence="10">
    <location>
        <begin position="737"/>
        <end position="748"/>
    </location>
</feature>
<feature type="compositionally biased region" description="Polar residues" evidence="10">
    <location>
        <begin position="725"/>
        <end position="736"/>
    </location>
</feature>
<keyword evidence="7" id="KW-0804">Transcription</keyword>
<dbReference type="PANTHER" id="PTHR24082:SF473">
    <property type="entry name" value="ECDYSONE-INDUCED PROTEIN 75B, ISOFORM B"/>
    <property type="match status" value="1"/>
</dbReference>
<dbReference type="SUPFAM" id="SSF57716">
    <property type="entry name" value="Glucocorticoid receptor-like (DNA-binding domain)"/>
    <property type="match status" value="1"/>
</dbReference>
<keyword evidence="9" id="KW-0539">Nucleus</keyword>
<evidence type="ECO:0000256" key="10">
    <source>
        <dbReference type="SAM" id="MobiDB-lite"/>
    </source>
</evidence>
<evidence type="ECO:0000256" key="9">
    <source>
        <dbReference type="ARBA" id="ARBA00023242"/>
    </source>
</evidence>
<organism evidence="13 14">
    <name type="scientific">Fasciolopsis buskii</name>
    <dbReference type="NCBI Taxonomy" id="27845"/>
    <lineage>
        <taxon>Eukaryota</taxon>
        <taxon>Metazoa</taxon>
        <taxon>Spiralia</taxon>
        <taxon>Lophotrochozoa</taxon>
        <taxon>Platyhelminthes</taxon>
        <taxon>Trematoda</taxon>
        <taxon>Digenea</taxon>
        <taxon>Plagiorchiida</taxon>
        <taxon>Echinostomata</taxon>
        <taxon>Echinostomatoidea</taxon>
        <taxon>Fasciolidae</taxon>
        <taxon>Fasciolopsis</taxon>
    </lineage>
</organism>
<evidence type="ECO:0000256" key="3">
    <source>
        <dbReference type="ARBA" id="ARBA00022771"/>
    </source>
</evidence>
<keyword evidence="3" id="KW-0863">Zinc-finger</keyword>
<dbReference type="Pfam" id="PF00104">
    <property type="entry name" value="Hormone_recep"/>
    <property type="match status" value="1"/>
</dbReference>
<dbReference type="SMART" id="SM00399">
    <property type="entry name" value="ZnF_C4"/>
    <property type="match status" value="1"/>
</dbReference>
<evidence type="ECO:0000259" key="12">
    <source>
        <dbReference type="PROSITE" id="PS51843"/>
    </source>
</evidence>
<dbReference type="GO" id="GO:0000978">
    <property type="term" value="F:RNA polymerase II cis-regulatory region sequence-specific DNA binding"/>
    <property type="evidence" value="ECO:0007669"/>
    <property type="project" value="TreeGrafter"/>
</dbReference>
<feature type="compositionally biased region" description="Low complexity" evidence="10">
    <location>
        <begin position="509"/>
        <end position="518"/>
    </location>
</feature>
<keyword evidence="4" id="KW-0862">Zinc</keyword>
<keyword evidence="8 13" id="KW-0675">Receptor</keyword>
<dbReference type="GO" id="GO:0008270">
    <property type="term" value="F:zinc ion binding"/>
    <property type="evidence" value="ECO:0007669"/>
    <property type="project" value="UniProtKB-KW"/>
</dbReference>
<dbReference type="OrthoDB" id="5771769at2759"/>
<dbReference type="PROSITE" id="PS51843">
    <property type="entry name" value="NR_LBD"/>
    <property type="match status" value="1"/>
</dbReference>
<dbReference type="PROSITE" id="PS00031">
    <property type="entry name" value="NUCLEAR_REC_DBD_1"/>
    <property type="match status" value="1"/>
</dbReference>
<protein>
    <submittedName>
        <fullName evidence="13">Retinoic acid receptor alpha</fullName>
    </submittedName>
</protein>
<keyword evidence="14" id="KW-1185">Reference proteome</keyword>
<dbReference type="Gene3D" id="1.10.565.10">
    <property type="entry name" value="Retinoid X Receptor"/>
    <property type="match status" value="1"/>
</dbReference>
<dbReference type="InterPro" id="IPR013088">
    <property type="entry name" value="Znf_NHR/GATA"/>
</dbReference>
<keyword evidence="6" id="KW-0238">DNA-binding</keyword>
<accession>A0A8E0RKA5</accession>
<name>A0A8E0RKA5_9TREM</name>
<dbReference type="GO" id="GO:0030154">
    <property type="term" value="P:cell differentiation"/>
    <property type="evidence" value="ECO:0007669"/>
    <property type="project" value="TreeGrafter"/>
</dbReference>
<dbReference type="PROSITE" id="PS51030">
    <property type="entry name" value="NUCLEAR_REC_DBD_2"/>
    <property type="match status" value="1"/>
</dbReference>
<evidence type="ECO:0000256" key="8">
    <source>
        <dbReference type="ARBA" id="ARBA00023170"/>
    </source>
</evidence>
<keyword evidence="2" id="KW-0479">Metal-binding</keyword>
<dbReference type="PRINTS" id="PR00047">
    <property type="entry name" value="STROIDFINGER"/>
</dbReference>
<dbReference type="SUPFAM" id="SSF48508">
    <property type="entry name" value="Nuclear receptor ligand-binding domain"/>
    <property type="match status" value="1"/>
</dbReference>
<evidence type="ECO:0000256" key="5">
    <source>
        <dbReference type="ARBA" id="ARBA00023015"/>
    </source>
</evidence>
<dbReference type="PRINTS" id="PR00398">
    <property type="entry name" value="STRDHORMONER"/>
</dbReference>
<feature type="region of interest" description="Disordered" evidence="10">
    <location>
        <begin position="707"/>
        <end position="748"/>
    </location>
</feature>
<dbReference type="GO" id="GO:0045944">
    <property type="term" value="P:positive regulation of transcription by RNA polymerase II"/>
    <property type="evidence" value="ECO:0007669"/>
    <property type="project" value="TreeGrafter"/>
</dbReference>
<dbReference type="InterPro" id="IPR001723">
    <property type="entry name" value="Nuclear_hrmn_rcpt"/>
</dbReference>
<proteinExistence type="predicted"/>
<dbReference type="SMART" id="SM00430">
    <property type="entry name" value="HOLI"/>
    <property type="match status" value="1"/>
</dbReference>
<dbReference type="EMBL" id="LUCM01011581">
    <property type="protein sequence ID" value="KAA0183759.1"/>
    <property type="molecule type" value="Genomic_DNA"/>
</dbReference>
<comment type="subcellular location">
    <subcellularLocation>
        <location evidence="1">Nucleus</location>
    </subcellularLocation>
</comment>
<reference evidence="13" key="1">
    <citation type="submission" date="2019-05" db="EMBL/GenBank/DDBJ databases">
        <title>Annotation for the trematode Fasciolopsis buski.</title>
        <authorList>
            <person name="Choi Y.-J."/>
        </authorList>
    </citation>
    <scope>NUCLEOTIDE SEQUENCE</scope>
    <source>
        <strain evidence="13">HT</strain>
        <tissue evidence="13">Whole worm</tissue>
    </source>
</reference>
<dbReference type="GO" id="GO:0009755">
    <property type="term" value="P:hormone-mediated signaling pathway"/>
    <property type="evidence" value="ECO:0007669"/>
    <property type="project" value="TreeGrafter"/>
</dbReference>
<sequence length="1014" mass="110127">MHSYYSTLHVISQASLESKWLSEGGTGRAETPFLMDSSSADAPNGVLFTVPAFSSCDNIVSSPAVYPVLGGLLDVTEPVSSTTEDDVDPSSSRRVSSFVFPILNGNSSSKSDAVHTNLSNLTDVTSNSCCAKSEENSVSASRVFSTCSQSARSVESSNDDSPSVVNDFISVNIAHRSSALNATPNTESESLDLDQIFSAIVHPDANSDLRTLSGLEITPTKEEPAEHSYCRSPMPDPFCPYQHSSALQCDPRSNLTSHQSCDQNHHTLYTNPGDQSTLYLEPDYSENQHVLHTPIPPLTPAPDLCSSYHHHLPAPSIPVDRRYPISLPPQTPAPPSALSCYPDVIGTYRPGKRPVSAAHNSASKITPSSPFTRHATARQHTSSEQIQAVLKTPRYDQISTFPTGYIDNDTPNAVSNLVLTNTYPSQPNGLMTVYADGYISNTTYTEPQLHYAPPPTHGSWLATNTSSCDQPTEAIPAIPASGTLMTPDRRLLNSTVDVVAMEFPHNYVQQQQQQQQRQTVLFSSPDRHYDPPAQTGSPVGNPPAACTGLNPIKQNSGCPVGQTSAKTVVPDLSARTQSPATTEGPRVCVVCGDKSSGSHYGVTTCEGCKGFFRRAVQRNQTYACARDGKCEVNRALRNKCQHCRLLKCLACGMSKESVQKKHGKNELGSSSSSSSASSPMKRSNVSSDGLCRPNLGVQSPYLQLSMARSSTPNTGKNTKHDVFPSPSTVHGESNGKTPSRQSSTQPSSCVLSVQDSNILSGLCDLIQSSKKRSMLESPLMRPSDIVGSTAKQVMTSSDMLFCSTQLCFAHHFARCLDEYSQLCQHDQAILLRGSLIELTLLLVCNEYWPASGATHLFDPQTNSGSDNQPCLISPWNPNLVLTEVAFNQLHLCDSSWTPGRILQFAARLAAMNLSPDEFGPLIGLILFTPERANLLDTDSVSQIQEVWAELLRRLCESRGSQTRCAHLILLLSTLREFAARIAHNLHSWFRSSETPIPDSVREFLHPVMHAADYL</sequence>
<feature type="compositionally biased region" description="Low complexity" evidence="10">
    <location>
        <begin position="669"/>
        <end position="678"/>
    </location>
</feature>
<dbReference type="PANTHER" id="PTHR24082">
    <property type="entry name" value="NUCLEAR HORMONE RECEPTOR"/>
    <property type="match status" value="1"/>
</dbReference>
<evidence type="ECO:0000256" key="7">
    <source>
        <dbReference type="ARBA" id="ARBA00023163"/>
    </source>
</evidence>
<dbReference type="InterPro" id="IPR050234">
    <property type="entry name" value="Nuclear_hormone_rcpt_NR1"/>
</dbReference>
<dbReference type="CDD" id="cd06916">
    <property type="entry name" value="NR_DBD_like"/>
    <property type="match status" value="1"/>
</dbReference>
<evidence type="ECO:0000256" key="2">
    <source>
        <dbReference type="ARBA" id="ARBA00022723"/>
    </source>
</evidence>
<gene>
    <name evidence="13" type="ORF">FBUS_02900</name>
</gene>
<dbReference type="InterPro" id="IPR035500">
    <property type="entry name" value="NHR-like_dom_sf"/>
</dbReference>
<evidence type="ECO:0000313" key="13">
    <source>
        <dbReference type="EMBL" id="KAA0183759.1"/>
    </source>
</evidence>
<dbReference type="InterPro" id="IPR000536">
    <property type="entry name" value="Nucl_hrmn_rcpt_lig-bd"/>
</dbReference>
<evidence type="ECO:0000256" key="4">
    <source>
        <dbReference type="ARBA" id="ARBA00022833"/>
    </source>
</evidence>
<feature type="compositionally biased region" description="Polar residues" evidence="10">
    <location>
        <begin position="707"/>
        <end position="716"/>
    </location>
</feature>